<dbReference type="GO" id="GO:0051301">
    <property type="term" value="P:cell division"/>
    <property type="evidence" value="ECO:0007669"/>
    <property type="project" value="UniProtKB-KW"/>
</dbReference>
<comment type="subunit">
    <text evidence="5">Homodimer. Interacts with FtsZ.</text>
</comment>
<comment type="function">
    <text evidence="4 5">Cell division protein that is part of the divisome complex and is recruited early to the Z-ring. Probably stimulates Z-ring formation, perhaps through the cross-linking of FtsZ protofilaments. Its function overlaps with FtsA.</text>
</comment>
<feature type="compositionally biased region" description="Acidic residues" evidence="6">
    <location>
        <begin position="22"/>
        <end position="32"/>
    </location>
</feature>
<evidence type="ECO:0000313" key="8">
    <source>
        <dbReference type="Proteomes" id="UP001589836"/>
    </source>
</evidence>
<evidence type="ECO:0000256" key="6">
    <source>
        <dbReference type="SAM" id="MobiDB-lite"/>
    </source>
</evidence>
<dbReference type="Pfam" id="PF04472">
    <property type="entry name" value="SepF"/>
    <property type="match status" value="1"/>
</dbReference>
<feature type="region of interest" description="Disordered" evidence="6">
    <location>
        <begin position="22"/>
        <end position="46"/>
    </location>
</feature>
<organism evidence="7 8">
    <name type="scientific">Pontibacillus salicampi</name>
    <dbReference type="NCBI Taxonomy" id="1449801"/>
    <lineage>
        <taxon>Bacteria</taxon>
        <taxon>Bacillati</taxon>
        <taxon>Bacillota</taxon>
        <taxon>Bacilli</taxon>
        <taxon>Bacillales</taxon>
        <taxon>Bacillaceae</taxon>
        <taxon>Pontibacillus</taxon>
    </lineage>
</organism>
<dbReference type="EMBL" id="JBHLTP010000009">
    <property type="protein sequence ID" value="MFC0524059.1"/>
    <property type="molecule type" value="Genomic_DNA"/>
</dbReference>
<dbReference type="Proteomes" id="UP001589836">
    <property type="component" value="Unassembled WGS sequence"/>
</dbReference>
<keyword evidence="8" id="KW-1185">Reference proteome</keyword>
<evidence type="ECO:0000256" key="4">
    <source>
        <dbReference type="ARBA" id="ARBA00044936"/>
    </source>
</evidence>
<evidence type="ECO:0000256" key="3">
    <source>
        <dbReference type="ARBA" id="ARBA00023306"/>
    </source>
</evidence>
<dbReference type="InterPro" id="IPR023052">
    <property type="entry name" value="Cell_div_SepF"/>
</dbReference>
<dbReference type="Gene3D" id="3.30.110.150">
    <property type="entry name" value="SepF-like protein"/>
    <property type="match status" value="1"/>
</dbReference>
<evidence type="ECO:0000256" key="2">
    <source>
        <dbReference type="ARBA" id="ARBA00023210"/>
    </source>
</evidence>
<dbReference type="RefSeq" id="WP_377347636.1">
    <property type="nucleotide sequence ID" value="NZ_JBHLTP010000009.1"/>
</dbReference>
<dbReference type="PANTHER" id="PTHR35798">
    <property type="entry name" value="CELL DIVISION PROTEIN SEPF"/>
    <property type="match status" value="1"/>
</dbReference>
<dbReference type="InterPro" id="IPR038594">
    <property type="entry name" value="SepF-like_sf"/>
</dbReference>
<feature type="compositionally biased region" description="Polar residues" evidence="6">
    <location>
        <begin position="33"/>
        <end position="46"/>
    </location>
</feature>
<accession>A0ABV6LNZ7</accession>
<comment type="subcellular location">
    <subcellularLocation>
        <location evidence="5">Cytoplasm</location>
    </subcellularLocation>
    <text evidence="5">Localizes to the division site, in a FtsZ-dependent manner.</text>
</comment>
<gene>
    <name evidence="5" type="primary">sepF</name>
    <name evidence="7" type="ORF">ACFFGV_10850</name>
</gene>
<keyword evidence="3 5" id="KW-0131">Cell cycle</keyword>
<evidence type="ECO:0000313" key="7">
    <source>
        <dbReference type="EMBL" id="MFC0524059.1"/>
    </source>
</evidence>
<dbReference type="InterPro" id="IPR007561">
    <property type="entry name" value="Cell_div_SepF/SepF-rel"/>
</dbReference>
<proteinExistence type="inferred from homology"/>
<keyword evidence="1 5" id="KW-0132">Cell division</keyword>
<protein>
    <recommendedName>
        <fullName evidence="5">Cell division protein SepF</fullName>
    </recommendedName>
</protein>
<keyword evidence="2 5" id="KW-0717">Septation</keyword>
<dbReference type="HAMAP" id="MF_01197">
    <property type="entry name" value="SepF"/>
    <property type="match status" value="1"/>
</dbReference>
<sequence>MSFKNKLKNFFALDDEEYEYYEEDLEGQEEEQPQAQTKDQKKQNVVSLKSMQPSSKVVLCEPRTYNEAQEIADNLVNRKAIVINLQRVDHQQAKRIVDFLSGTVYAIGGDIQKLGSETFLCTPDNVDVSGNISEVMNEQEHGDFQQRW</sequence>
<keyword evidence="5" id="KW-0963">Cytoplasm</keyword>
<name>A0ABV6LNZ7_9BACI</name>
<reference evidence="7 8" key="1">
    <citation type="submission" date="2024-09" db="EMBL/GenBank/DDBJ databases">
        <authorList>
            <person name="Sun Q."/>
            <person name="Mori K."/>
        </authorList>
    </citation>
    <scope>NUCLEOTIDE SEQUENCE [LARGE SCALE GENOMIC DNA]</scope>
    <source>
        <strain evidence="7 8">NCAIM B.02529</strain>
    </source>
</reference>
<comment type="caution">
    <text evidence="7">The sequence shown here is derived from an EMBL/GenBank/DDBJ whole genome shotgun (WGS) entry which is preliminary data.</text>
</comment>
<dbReference type="PANTHER" id="PTHR35798:SF1">
    <property type="entry name" value="CELL DIVISION PROTEIN SEPF"/>
    <property type="match status" value="1"/>
</dbReference>
<comment type="similarity">
    <text evidence="5">Belongs to the SepF family.</text>
</comment>
<evidence type="ECO:0000256" key="5">
    <source>
        <dbReference type="HAMAP-Rule" id="MF_01197"/>
    </source>
</evidence>
<evidence type="ECO:0000256" key="1">
    <source>
        <dbReference type="ARBA" id="ARBA00022618"/>
    </source>
</evidence>